<gene>
    <name evidence="2" type="ORF">PECAL_1P32340</name>
</gene>
<dbReference type="EMBL" id="CAKKNE010000001">
    <property type="protein sequence ID" value="CAH0366725.1"/>
    <property type="molecule type" value="Genomic_DNA"/>
</dbReference>
<reference evidence="2" key="1">
    <citation type="submission" date="2021-11" db="EMBL/GenBank/DDBJ databases">
        <authorList>
            <consortium name="Genoscope - CEA"/>
            <person name="William W."/>
        </authorList>
    </citation>
    <scope>NUCLEOTIDE SEQUENCE</scope>
</reference>
<feature type="region of interest" description="Disordered" evidence="1">
    <location>
        <begin position="159"/>
        <end position="178"/>
    </location>
</feature>
<evidence type="ECO:0000256" key="1">
    <source>
        <dbReference type="SAM" id="MobiDB-lite"/>
    </source>
</evidence>
<name>A0A8J2S976_9STRA</name>
<protein>
    <submittedName>
        <fullName evidence="2">Uncharacterized protein</fullName>
    </submittedName>
</protein>
<evidence type="ECO:0000313" key="3">
    <source>
        <dbReference type="Proteomes" id="UP000789595"/>
    </source>
</evidence>
<evidence type="ECO:0000313" key="2">
    <source>
        <dbReference type="EMBL" id="CAH0366725.1"/>
    </source>
</evidence>
<dbReference type="AlphaFoldDB" id="A0A8J2S976"/>
<organism evidence="2 3">
    <name type="scientific">Pelagomonas calceolata</name>
    <dbReference type="NCBI Taxonomy" id="35677"/>
    <lineage>
        <taxon>Eukaryota</taxon>
        <taxon>Sar</taxon>
        <taxon>Stramenopiles</taxon>
        <taxon>Ochrophyta</taxon>
        <taxon>Pelagophyceae</taxon>
        <taxon>Pelagomonadales</taxon>
        <taxon>Pelagomonadaceae</taxon>
        <taxon>Pelagomonas</taxon>
    </lineage>
</organism>
<proteinExistence type="predicted"/>
<comment type="caution">
    <text evidence="2">The sequence shown here is derived from an EMBL/GenBank/DDBJ whole genome shotgun (WGS) entry which is preliminary data.</text>
</comment>
<dbReference type="Proteomes" id="UP000789595">
    <property type="component" value="Unassembled WGS sequence"/>
</dbReference>
<sequence>MAGMLRARRLDGYDDDATVDGAALLHDESEKPLLTSMMHLGRWPLEVAPTVCVQLFDKRRIRCWRADSVEGLAPRPDGEIEADGVITATKIEKSRVDRAYSVSDVTLTVAGAAQPLKLWLPRRACLRRRWEALLRNDIFSRSKKRLATEARVAAAAEAFATGGPPPGHTRHRDAESGREYDVDETGATTWVAGEVAATQPPSSNALALAWLLQRALGDEVDAVFSGEGDAPVLRGALAEMKRCPLVPEEAVDAGLQEIPKLLKKAEAVAGSSNEEDGARHHLVQFVARPVFYLATREAVGDDASLEAALRKACGSAADALSKGKFTALEVLRSGSNVDELPEELRHVIAAARPLLLRRVGRTLTPRTDALRNSQKAYDAVPRHTLATALRAGVVPNSSSFVGGLAELMARRKLTRGGSETVAQALARARLGLDSLPDDLRDTPENELGDDHAAQVELYRRRAEALVEAYGDDAYADFVCNTYPALFEPLASIITASEVKAADALDELFGAWGDALAAAEDPMVTDSDRAFVWDDSVGTILDALVAVAHRAAEADVDTWRALGNWLERFVDRLRLDLAVDLENVAEDTAKLAAAHASSAGDFAALAACDCPALEAALPGFVEALRREWAAREPSAAPRVVAAPAEAPDKPSNFFSGLFSRGKG</sequence>
<accession>A0A8J2S976</accession>
<keyword evidence="3" id="KW-1185">Reference proteome</keyword>